<dbReference type="PROSITE" id="PS51740">
    <property type="entry name" value="SPOVT_ABRB"/>
    <property type="match status" value="1"/>
</dbReference>
<evidence type="ECO:0000313" key="3">
    <source>
        <dbReference type="EMBL" id="OGG26051.1"/>
    </source>
</evidence>
<dbReference type="Pfam" id="PF04014">
    <property type="entry name" value="MazE_antitoxin"/>
    <property type="match status" value="1"/>
</dbReference>
<dbReference type="NCBIfam" id="TIGR01439">
    <property type="entry name" value="lp_hng_hel_AbrB"/>
    <property type="match status" value="1"/>
</dbReference>
<protein>
    <recommendedName>
        <fullName evidence="2">SpoVT-AbrB domain-containing protein</fullName>
    </recommendedName>
</protein>
<dbReference type="EMBL" id="MFJR01000014">
    <property type="protein sequence ID" value="OGG26051.1"/>
    <property type="molecule type" value="Genomic_DNA"/>
</dbReference>
<name>A0A1F6AMY9_9BACT</name>
<comment type="caution">
    <text evidence="3">The sequence shown here is derived from an EMBL/GenBank/DDBJ whole genome shotgun (WGS) entry which is preliminary data.</text>
</comment>
<evidence type="ECO:0000256" key="1">
    <source>
        <dbReference type="PROSITE-ProRule" id="PRU01076"/>
    </source>
</evidence>
<dbReference type="Proteomes" id="UP000176609">
    <property type="component" value="Unassembled WGS sequence"/>
</dbReference>
<accession>A0A1F6AMY9</accession>
<dbReference type="Gene3D" id="2.10.260.10">
    <property type="match status" value="1"/>
</dbReference>
<reference evidence="3 4" key="1">
    <citation type="journal article" date="2016" name="Nat. Commun.">
        <title>Thousands of microbial genomes shed light on interconnected biogeochemical processes in an aquifer system.</title>
        <authorList>
            <person name="Anantharaman K."/>
            <person name="Brown C.T."/>
            <person name="Hug L.A."/>
            <person name="Sharon I."/>
            <person name="Castelle C.J."/>
            <person name="Probst A.J."/>
            <person name="Thomas B.C."/>
            <person name="Singh A."/>
            <person name="Wilkins M.J."/>
            <person name="Karaoz U."/>
            <person name="Brodie E.L."/>
            <person name="Williams K.H."/>
            <person name="Hubbard S.S."/>
            <person name="Banfield J.F."/>
        </authorList>
    </citation>
    <scope>NUCLEOTIDE SEQUENCE [LARGE SCALE GENOMIC DNA]</scope>
</reference>
<evidence type="ECO:0000313" key="4">
    <source>
        <dbReference type="Proteomes" id="UP000176609"/>
    </source>
</evidence>
<dbReference type="SUPFAM" id="SSF89447">
    <property type="entry name" value="AbrB/MazE/MraZ-like"/>
    <property type="match status" value="1"/>
</dbReference>
<organism evidence="3 4">
    <name type="scientific">Candidatus Gottesmanbacteria bacterium RIFCSPLOWO2_01_FULL_39_12b</name>
    <dbReference type="NCBI Taxonomy" id="1798388"/>
    <lineage>
        <taxon>Bacteria</taxon>
        <taxon>Candidatus Gottesmaniibacteriota</taxon>
    </lineage>
</organism>
<dbReference type="AlphaFoldDB" id="A0A1F6AMY9"/>
<dbReference type="GO" id="GO:0003677">
    <property type="term" value="F:DNA binding"/>
    <property type="evidence" value="ECO:0007669"/>
    <property type="project" value="UniProtKB-UniRule"/>
</dbReference>
<dbReference type="InterPro" id="IPR007159">
    <property type="entry name" value="SpoVT-AbrB_dom"/>
</dbReference>
<dbReference type="SMART" id="SM00966">
    <property type="entry name" value="SpoVT_AbrB"/>
    <property type="match status" value="1"/>
</dbReference>
<proteinExistence type="predicted"/>
<dbReference type="InterPro" id="IPR037914">
    <property type="entry name" value="SpoVT-AbrB_sf"/>
</dbReference>
<gene>
    <name evidence="3" type="ORF">A2960_05865</name>
</gene>
<sequence>MKIGNIVSTNEKGQIVIPKDARKALGITPNSFLQLILAGNSIIINPIKDVITTLDAESSYMEILKKTAGSWANDSWPKTRKRRRRIELNAAKRAKKLW</sequence>
<feature type="domain" description="SpoVT-AbrB" evidence="2">
    <location>
        <begin position="4"/>
        <end position="49"/>
    </location>
</feature>
<evidence type="ECO:0000259" key="2">
    <source>
        <dbReference type="PROSITE" id="PS51740"/>
    </source>
</evidence>
<keyword evidence="1" id="KW-0238">DNA-binding</keyword>